<dbReference type="Pfam" id="PF00017">
    <property type="entry name" value="SH2"/>
    <property type="match status" value="1"/>
</dbReference>
<protein>
    <submittedName>
        <fullName evidence="4">GL16312</fullName>
    </submittedName>
</protein>
<evidence type="ECO:0000313" key="5">
    <source>
        <dbReference type="Proteomes" id="UP000008744"/>
    </source>
</evidence>
<organism evidence="5">
    <name type="scientific">Drosophila persimilis</name>
    <name type="common">Fruit fly</name>
    <dbReference type="NCBI Taxonomy" id="7234"/>
    <lineage>
        <taxon>Eukaryota</taxon>
        <taxon>Metazoa</taxon>
        <taxon>Ecdysozoa</taxon>
        <taxon>Arthropoda</taxon>
        <taxon>Hexapoda</taxon>
        <taxon>Insecta</taxon>
        <taxon>Pterygota</taxon>
        <taxon>Neoptera</taxon>
        <taxon>Endopterygota</taxon>
        <taxon>Diptera</taxon>
        <taxon>Brachycera</taxon>
        <taxon>Muscomorpha</taxon>
        <taxon>Ephydroidea</taxon>
        <taxon>Drosophilidae</taxon>
        <taxon>Drosophila</taxon>
        <taxon>Sophophora</taxon>
    </lineage>
</organism>
<dbReference type="GO" id="GO:0030971">
    <property type="term" value="F:receptor tyrosine kinase binding"/>
    <property type="evidence" value="ECO:0007669"/>
    <property type="project" value="EnsemblMetazoa"/>
</dbReference>
<dbReference type="GO" id="GO:0042059">
    <property type="term" value="P:negative regulation of epidermal growth factor receptor signaling pathway"/>
    <property type="evidence" value="ECO:0007669"/>
    <property type="project" value="EnsemblMetazoa"/>
</dbReference>
<dbReference type="PANTHER" id="PTHR15832">
    <property type="entry name" value="SHC (SRC HOMOLOGY DOMAIN C-TERMINAL) ADAPTOR HOMOLOG"/>
    <property type="match status" value="1"/>
</dbReference>
<dbReference type="Gene3D" id="3.30.505.10">
    <property type="entry name" value="SH2 domain"/>
    <property type="match status" value="1"/>
</dbReference>
<dbReference type="EMBL" id="CH479240">
    <property type="protein sequence ID" value="EDW37516.1"/>
    <property type="molecule type" value="Genomic_DNA"/>
</dbReference>
<feature type="compositionally biased region" description="Low complexity" evidence="2">
    <location>
        <begin position="23"/>
        <end position="42"/>
    </location>
</feature>
<feature type="region of interest" description="Disordered" evidence="2">
    <location>
        <begin position="70"/>
        <end position="113"/>
    </location>
</feature>
<dbReference type="PRINTS" id="PR00401">
    <property type="entry name" value="SH2DOMAIN"/>
</dbReference>
<dbReference type="eggNOG" id="ENOG502QR6J">
    <property type="taxonomic scope" value="Eukaryota"/>
</dbReference>
<dbReference type="SMR" id="B4HAB8"/>
<name>B4HAB8_DROPE</name>
<proteinExistence type="predicted"/>
<dbReference type="InterPro" id="IPR000980">
    <property type="entry name" value="SH2"/>
</dbReference>
<dbReference type="OrthoDB" id="10013007at2759"/>
<dbReference type="OMA" id="AMQDIRL"/>
<evidence type="ECO:0000259" key="3">
    <source>
        <dbReference type="PROSITE" id="PS50001"/>
    </source>
</evidence>
<feature type="compositionally biased region" description="Basic residues" evidence="2">
    <location>
        <begin position="102"/>
        <end position="113"/>
    </location>
</feature>
<dbReference type="PROSITE" id="PS50001">
    <property type="entry name" value="SH2"/>
    <property type="match status" value="1"/>
</dbReference>
<sequence>MAMQDIRLRLEPQLSTVTATFTSSSSSSSASASSSSASSSSSNTAETTLIETAQKSPVPTEQIFSEAAAGAGTTNTSPQHYFHHHHHHPHQHPQRPQSQSHTHSHPHPHHPRRHVEQLQLVHSHHNAQELPEQEHQHQLQLPRSPSSEEDNSPTEMNNCRRLVDKPPLVKRLTMGIGLLRGTEDSRPLVHNTCGSSLNSGSSQTISDGYVNEAICEPDKYVASKFGDSCRQSLTALETATQRLQVELPGNKKYLRETCSANSSPKLFAGNGSLRLDNLSLAEQQELKGAAWFQAGIPREISLEVLSRQSPGAFLVRQSSTKPGCFALSLRVPPPSPRVAHYLILRTQRGYKIKGFTKEFSSLKALITHHSVMPELLPVPLTLPRPAHVRSHAQAPVYGSGSGGGGGDFEMYGSLNDFRNMMADLNV</sequence>
<accession>B4HAB8</accession>
<reference evidence="4 5" key="1">
    <citation type="journal article" date="2007" name="Nature">
        <title>Evolution of genes and genomes on the Drosophila phylogeny.</title>
        <authorList>
            <consortium name="Drosophila 12 Genomes Consortium"/>
            <person name="Clark A.G."/>
            <person name="Eisen M.B."/>
            <person name="Smith D.R."/>
            <person name="Bergman C.M."/>
            <person name="Oliver B."/>
            <person name="Markow T.A."/>
            <person name="Kaufman T.C."/>
            <person name="Kellis M."/>
            <person name="Gelbart W."/>
            <person name="Iyer V.N."/>
            <person name="Pollard D.A."/>
            <person name="Sackton T.B."/>
            <person name="Larracuente A.M."/>
            <person name="Singh N.D."/>
            <person name="Abad J.P."/>
            <person name="Abt D.N."/>
            <person name="Adryan B."/>
            <person name="Aguade M."/>
            <person name="Akashi H."/>
            <person name="Anderson W.W."/>
            <person name="Aquadro C.F."/>
            <person name="Ardell D.H."/>
            <person name="Arguello R."/>
            <person name="Artieri C.G."/>
            <person name="Barbash D.A."/>
            <person name="Barker D."/>
            <person name="Barsanti P."/>
            <person name="Batterham P."/>
            <person name="Batzoglou S."/>
            <person name="Begun D."/>
            <person name="Bhutkar A."/>
            <person name="Blanco E."/>
            <person name="Bosak S.A."/>
            <person name="Bradley R.K."/>
            <person name="Brand A.D."/>
            <person name="Brent M.R."/>
            <person name="Brooks A.N."/>
            <person name="Brown R.H."/>
            <person name="Butlin R.K."/>
            <person name="Caggese C."/>
            <person name="Calvi B.R."/>
            <person name="Bernardo de Carvalho A."/>
            <person name="Caspi A."/>
            <person name="Castrezana S."/>
            <person name="Celniker S.E."/>
            <person name="Chang J.L."/>
            <person name="Chapple C."/>
            <person name="Chatterji S."/>
            <person name="Chinwalla A."/>
            <person name="Civetta A."/>
            <person name="Clifton S.W."/>
            <person name="Comeron J.M."/>
            <person name="Costello J.C."/>
            <person name="Coyne J.A."/>
            <person name="Daub J."/>
            <person name="David R.G."/>
            <person name="Delcher A.L."/>
            <person name="Delehaunty K."/>
            <person name="Do C.B."/>
            <person name="Ebling H."/>
            <person name="Edwards K."/>
            <person name="Eickbush T."/>
            <person name="Evans J.D."/>
            <person name="Filipski A."/>
            <person name="Findeiss S."/>
            <person name="Freyhult E."/>
            <person name="Fulton L."/>
            <person name="Fulton R."/>
            <person name="Garcia A.C."/>
            <person name="Gardiner A."/>
            <person name="Garfield D.A."/>
            <person name="Garvin B.E."/>
            <person name="Gibson G."/>
            <person name="Gilbert D."/>
            <person name="Gnerre S."/>
            <person name="Godfrey J."/>
            <person name="Good R."/>
            <person name="Gotea V."/>
            <person name="Gravely B."/>
            <person name="Greenberg A.J."/>
            <person name="Griffiths-Jones S."/>
            <person name="Gross S."/>
            <person name="Guigo R."/>
            <person name="Gustafson E.A."/>
            <person name="Haerty W."/>
            <person name="Hahn M.W."/>
            <person name="Halligan D.L."/>
            <person name="Halpern A.L."/>
            <person name="Halter G.M."/>
            <person name="Han M.V."/>
            <person name="Heger A."/>
            <person name="Hillier L."/>
            <person name="Hinrichs A.S."/>
            <person name="Holmes I."/>
            <person name="Hoskins R.A."/>
            <person name="Hubisz M.J."/>
            <person name="Hultmark D."/>
            <person name="Huntley M.A."/>
            <person name="Jaffe D.B."/>
            <person name="Jagadeeshan S."/>
            <person name="Jeck W.R."/>
            <person name="Johnson J."/>
            <person name="Jones C.D."/>
            <person name="Jordan W.C."/>
            <person name="Karpen G.H."/>
            <person name="Kataoka E."/>
            <person name="Keightley P.D."/>
            <person name="Kheradpour P."/>
            <person name="Kirkness E.F."/>
            <person name="Koerich L.B."/>
            <person name="Kristiansen K."/>
            <person name="Kudrna D."/>
            <person name="Kulathinal R.J."/>
            <person name="Kumar S."/>
            <person name="Kwok R."/>
            <person name="Lander E."/>
            <person name="Langley C.H."/>
            <person name="Lapoint R."/>
            <person name="Lazzaro B.P."/>
            <person name="Lee S.J."/>
            <person name="Levesque L."/>
            <person name="Li R."/>
            <person name="Lin C.F."/>
            <person name="Lin M.F."/>
            <person name="Lindblad-Toh K."/>
            <person name="Llopart A."/>
            <person name="Long M."/>
            <person name="Low L."/>
            <person name="Lozovsky E."/>
            <person name="Lu J."/>
            <person name="Luo M."/>
            <person name="Machado C.A."/>
            <person name="Makalowski W."/>
            <person name="Marzo M."/>
            <person name="Matsuda M."/>
            <person name="Matzkin L."/>
            <person name="McAllister B."/>
            <person name="McBride C.S."/>
            <person name="McKernan B."/>
            <person name="McKernan K."/>
            <person name="Mendez-Lago M."/>
            <person name="Minx P."/>
            <person name="Mollenhauer M.U."/>
            <person name="Montooth K."/>
            <person name="Mount S.M."/>
            <person name="Mu X."/>
            <person name="Myers E."/>
            <person name="Negre B."/>
            <person name="Newfeld S."/>
            <person name="Nielsen R."/>
            <person name="Noor M.A."/>
            <person name="O'Grady P."/>
            <person name="Pachter L."/>
            <person name="Papaceit M."/>
            <person name="Parisi M.J."/>
            <person name="Parisi M."/>
            <person name="Parts L."/>
            <person name="Pedersen J.S."/>
            <person name="Pesole G."/>
            <person name="Phillippy A.M."/>
            <person name="Ponting C.P."/>
            <person name="Pop M."/>
            <person name="Porcelli D."/>
            <person name="Powell J.R."/>
            <person name="Prohaska S."/>
            <person name="Pruitt K."/>
            <person name="Puig M."/>
            <person name="Quesneville H."/>
            <person name="Ram K.R."/>
            <person name="Rand D."/>
            <person name="Rasmussen M.D."/>
            <person name="Reed L.K."/>
            <person name="Reenan R."/>
            <person name="Reily A."/>
            <person name="Remington K.A."/>
            <person name="Rieger T.T."/>
            <person name="Ritchie M.G."/>
            <person name="Robin C."/>
            <person name="Rogers Y.H."/>
            <person name="Rohde C."/>
            <person name="Rozas J."/>
            <person name="Rubenfield M.J."/>
            <person name="Ruiz A."/>
            <person name="Russo S."/>
            <person name="Salzberg S.L."/>
            <person name="Sanchez-Gracia A."/>
            <person name="Saranga D.J."/>
            <person name="Sato H."/>
            <person name="Schaeffer S.W."/>
            <person name="Schatz M.C."/>
            <person name="Schlenke T."/>
            <person name="Schwartz R."/>
            <person name="Segarra C."/>
            <person name="Singh R.S."/>
            <person name="Sirot L."/>
            <person name="Sirota M."/>
            <person name="Sisneros N.B."/>
            <person name="Smith C.D."/>
            <person name="Smith T.F."/>
            <person name="Spieth J."/>
            <person name="Stage D.E."/>
            <person name="Stark A."/>
            <person name="Stephan W."/>
            <person name="Strausberg R.L."/>
            <person name="Strempel S."/>
            <person name="Sturgill D."/>
            <person name="Sutton G."/>
            <person name="Sutton G.G."/>
            <person name="Tao W."/>
            <person name="Teichmann S."/>
            <person name="Tobari Y.N."/>
            <person name="Tomimura Y."/>
            <person name="Tsolas J.M."/>
            <person name="Valente V.L."/>
            <person name="Venter E."/>
            <person name="Venter J.C."/>
            <person name="Vicario S."/>
            <person name="Vieira F.G."/>
            <person name="Vilella A.J."/>
            <person name="Villasante A."/>
            <person name="Walenz B."/>
            <person name="Wang J."/>
            <person name="Wasserman M."/>
            <person name="Watts T."/>
            <person name="Wilson D."/>
            <person name="Wilson R.K."/>
            <person name="Wing R.A."/>
            <person name="Wolfner M.F."/>
            <person name="Wong A."/>
            <person name="Wong G.K."/>
            <person name="Wu C.I."/>
            <person name="Wu G."/>
            <person name="Yamamoto D."/>
            <person name="Yang H.P."/>
            <person name="Yang S.P."/>
            <person name="Yorke J.A."/>
            <person name="Yoshida K."/>
            <person name="Zdobnov E."/>
            <person name="Zhang P."/>
            <person name="Zhang Y."/>
            <person name="Zimin A.V."/>
            <person name="Baldwin J."/>
            <person name="Abdouelleil A."/>
            <person name="Abdulkadir J."/>
            <person name="Abebe A."/>
            <person name="Abera B."/>
            <person name="Abreu J."/>
            <person name="Acer S.C."/>
            <person name="Aftuck L."/>
            <person name="Alexander A."/>
            <person name="An P."/>
            <person name="Anderson E."/>
            <person name="Anderson S."/>
            <person name="Arachi H."/>
            <person name="Azer M."/>
            <person name="Bachantsang P."/>
            <person name="Barry A."/>
            <person name="Bayul T."/>
            <person name="Berlin A."/>
            <person name="Bessette D."/>
            <person name="Bloom T."/>
            <person name="Blye J."/>
            <person name="Boguslavskiy L."/>
            <person name="Bonnet C."/>
            <person name="Boukhgalter B."/>
            <person name="Bourzgui I."/>
            <person name="Brown A."/>
            <person name="Cahill P."/>
            <person name="Channer S."/>
            <person name="Cheshatsang Y."/>
            <person name="Chuda L."/>
            <person name="Citroen M."/>
            <person name="Collymore A."/>
            <person name="Cooke P."/>
            <person name="Costello M."/>
            <person name="D'Aco K."/>
            <person name="Daza R."/>
            <person name="De Haan G."/>
            <person name="DeGray S."/>
            <person name="DeMaso C."/>
            <person name="Dhargay N."/>
            <person name="Dooley K."/>
            <person name="Dooley E."/>
            <person name="Doricent M."/>
            <person name="Dorje P."/>
            <person name="Dorjee K."/>
            <person name="Dupes A."/>
            <person name="Elong R."/>
            <person name="Falk J."/>
            <person name="Farina A."/>
            <person name="Faro S."/>
            <person name="Ferguson D."/>
            <person name="Fisher S."/>
            <person name="Foley C.D."/>
            <person name="Franke A."/>
            <person name="Friedrich D."/>
            <person name="Gadbois L."/>
            <person name="Gearin G."/>
            <person name="Gearin C.R."/>
            <person name="Giannoukos G."/>
            <person name="Goode T."/>
            <person name="Graham J."/>
            <person name="Grandbois E."/>
            <person name="Grewal S."/>
            <person name="Gyaltsen K."/>
            <person name="Hafez N."/>
            <person name="Hagos B."/>
            <person name="Hall J."/>
            <person name="Henson C."/>
            <person name="Hollinger A."/>
            <person name="Honan T."/>
            <person name="Huard M.D."/>
            <person name="Hughes L."/>
            <person name="Hurhula B."/>
            <person name="Husby M.E."/>
            <person name="Kamat A."/>
            <person name="Kanga B."/>
            <person name="Kashin S."/>
            <person name="Khazanovich D."/>
            <person name="Kisner P."/>
            <person name="Lance K."/>
            <person name="Lara M."/>
            <person name="Lee W."/>
            <person name="Lennon N."/>
            <person name="Letendre F."/>
            <person name="LeVine R."/>
            <person name="Lipovsky A."/>
            <person name="Liu X."/>
            <person name="Liu J."/>
            <person name="Liu S."/>
            <person name="Lokyitsang T."/>
            <person name="Lokyitsang Y."/>
            <person name="Lubonja R."/>
            <person name="Lui A."/>
            <person name="MacDonald P."/>
            <person name="Magnisalis V."/>
            <person name="Maru K."/>
            <person name="Matthews C."/>
            <person name="McCusker W."/>
            <person name="McDonough S."/>
            <person name="Mehta T."/>
            <person name="Meldrim J."/>
            <person name="Meneus L."/>
            <person name="Mihai O."/>
            <person name="Mihalev A."/>
            <person name="Mihova T."/>
            <person name="Mittelman R."/>
            <person name="Mlenga V."/>
            <person name="Montmayeur A."/>
            <person name="Mulrain L."/>
            <person name="Navidi A."/>
            <person name="Naylor J."/>
            <person name="Negash T."/>
            <person name="Nguyen T."/>
            <person name="Nguyen N."/>
            <person name="Nicol R."/>
            <person name="Norbu C."/>
            <person name="Norbu N."/>
            <person name="Novod N."/>
            <person name="O'Neill B."/>
            <person name="Osman S."/>
            <person name="Markiewicz E."/>
            <person name="Oyono O.L."/>
            <person name="Patti C."/>
            <person name="Phunkhang P."/>
            <person name="Pierre F."/>
            <person name="Priest M."/>
            <person name="Raghuraman S."/>
            <person name="Rege F."/>
            <person name="Reyes R."/>
            <person name="Rise C."/>
            <person name="Rogov P."/>
            <person name="Ross K."/>
            <person name="Ryan E."/>
            <person name="Settipalli S."/>
            <person name="Shea T."/>
            <person name="Sherpa N."/>
            <person name="Shi L."/>
            <person name="Shih D."/>
            <person name="Sparrow T."/>
            <person name="Spaulding J."/>
            <person name="Stalker J."/>
            <person name="Stange-Thomann N."/>
            <person name="Stavropoulos S."/>
            <person name="Stone C."/>
            <person name="Strader C."/>
            <person name="Tesfaye S."/>
            <person name="Thomson T."/>
            <person name="Thoulutsang Y."/>
            <person name="Thoulutsang D."/>
            <person name="Topham K."/>
            <person name="Topping I."/>
            <person name="Tsamla T."/>
            <person name="Vassiliev H."/>
            <person name="Vo A."/>
            <person name="Wangchuk T."/>
            <person name="Wangdi T."/>
            <person name="Weiand M."/>
            <person name="Wilkinson J."/>
            <person name="Wilson A."/>
            <person name="Yadav S."/>
            <person name="Young G."/>
            <person name="Yu Q."/>
            <person name="Zembek L."/>
            <person name="Zhong D."/>
            <person name="Zimmer A."/>
            <person name="Zwirko Z."/>
            <person name="Jaffe D.B."/>
            <person name="Alvarez P."/>
            <person name="Brockman W."/>
            <person name="Butler J."/>
            <person name="Chin C."/>
            <person name="Gnerre S."/>
            <person name="Grabherr M."/>
            <person name="Kleber M."/>
            <person name="Mauceli E."/>
            <person name="MacCallum I."/>
        </authorList>
    </citation>
    <scope>NUCLEOTIDE SEQUENCE [LARGE SCALE GENOMIC DNA]</scope>
    <source>
        <strain evidence="5">MSH-3 / Tucson 14011-0111.49</strain>
    </source>
</reference>
<dbReference type="AlphaFoldDB" id="B4HAB8"/>
<feature type="region of interest" description="Disordered" evidence="2">
    <location>
        <begin position="21"/>
        <end position="47"/>
    </location>
</feature>
<dbReference type="SUPFAM" id="SSF55550">
    <property type="entry name" value="SH2 domain"/>
    <property type="match status" value="1"/>
</dbReference>
<feature type="compositionally biased region" description="Basic residues" evidence="2">
    <location>
        <begin position="81"/>
        <end position="93"/>
    </location>
</feature>
<evidence type="ECO:0000256" key="2">
    <source>
        <dbReference type="SAM" id="MobiDB-lite"/>
    </source>
</evidence>
<evidence type="ECO:0000313" key="4">
    <source>
        <dbReference type="EMBL" id="EDW37516.1"/>
    </source>
</evidence>
<gene>
    <name evidence="4" type="primary">Dper\GL16312</name>
    <name evidence="4" type="ORF">Dper_GL16312</name>
</gene>
<evidence type="ECO:0000256" key="1">
    <source>
        <dbReference type="PROSITE-ProRule" id="PRU00191"/>
    </source>
</evidence>
<dbReference type="SMART" id="SM00252">
    <property type="entry name" value="SH2"/>
    <property type="match status" value="1"/>
</dbReference>
<dbReference type="KEGG" id="dpe:6602832"/>
<dbReference type="PANTHER" id="PTHR15832:SF2">
    <property type="entry name" value="SH2 DOMAIN-CONTAINING PROTEIN"/>
    <property type="match status" value="1"/>
</dbReference>
<feature type="domain" description="SH2" evidence="3">
    <location>
        <begin position="291"/>
        <end position="386"/>
    </location>
</feature>
<dbReference type="HOGENOM" id="CLU_031830_0_0_1"/>
<keyword evidence="5" id="KW-1185">Reference proteome</keyword>
<dbReference type="GO" id="GO:0045179">
    <property type="term" value="C:apical cortex"/>
    <property type="evidence" value="ECO:0007669"/>
    <property type="project" value="EnsemblMetazoa"/>
</dbReference>
<keyword evidence="1" id="KW-0727">SH2 domain</keyword>
<dbReference type="PhylomeDB" id="B4HAB8"/>
<dbReference type="InterPro" id="IPR036860">
    <property type="entry name" value="SH2_dom_sf"/>
</dbReference>
<feature type="region of interest" description="Disordered" evidence="2">
    <location>
        <begin position="126"/>
        <end position="160"/>
    </location>
</feature>
<dbReference type="Proteomes" id="UP000008744">
    <property type="component" value="Unassembled WGS sequence"/>
</dbReference>